<organism evidence="1">
    <name type="scientific">bioreactor metagenome</name>
    <dbReference type="NCBI Taxonomy" id="1076179"/>
    <lineage>
        <taxon>unclassified sequences</taxon>
        <taxon>metagenomes</taxon>
        <taxon>ecological metagenomes</taxon>
    </lineage>
</organism>
<protein>
    <submittedName>
        <fullName evidence="1">Arsenical resistance operon trans-acting repressor ArsD</fullName>
    </submittedName>
</protein>
<sequence length="120" mass="13462">MSKLEIFEGGGCCATSSVVVHKEAIKWNANFEWAKQNGVDISRYNLVKNPQNFLTNPVVKEFLNTAGMQSLPVTLLDGVMVLAGRLPERDDIVRWANISQTRDWEEGSEQPRCCSIPRIP</sequence>
<evidence type="ECO:0000313" key="1">
    <source>
        <dbReference type="EMBL" id="MPN11335.1"/>
    </source>
</evidence>
<dbReference type="GO" id="GO:0045892">
    <property type="term" value="P:negative regulation of DNA-templated transcription"/>
    <property type="evidence" value="ECO:0007669"/>
    <property type="project" value="InterPro"/>
</dbReference>
<dbReference type="GO" id="GO:0003677">
    <property type="term" value="F:DNA binding"/>
    <property type="evidence" value="ECO:0007669"/>
    <property type="project" value="InterPro"/>
</dbReference>
<gene>
    <name evidence="1" type="primary">arsD_14</name>
    <name evidence="1" type="ORF">SDC9_158636</name>
</gene>
<reference evidence="1" key="1">
    <citation type="submission" date="2019-08" db="EMBL/GenBank/DDBJ databases">
        <authorList>
            <person name="Kucharzyk K."/>
            <person name="Murdoch R.W."/>
            <person name="Higgins S."/>
            <person name="Loffler F."/>
        </authorList>
    </citation>
    <scope>NUCLEOTIDE SEQUENCE</scope>
</reference>
<name>A0A645FAC5_9ZZZZ</name>
<dbReference type="Pfam" id="PF06953">
    <property type="entry name" value="ArsD"/>
    <property type="match status" value="1"/>
</dbReference>
<comment type="caution">
    <text evidence="1">The sequence shown here is derived from an EMBL/GenBank/DDBJ whole genome shotgun (WGS) entry which is preliminary data.</text>
</comment>
<dbReference type="Gene3D" id="3.40.30.10">
    <property type="entry name" value="Glutaredoxin"/>
    <property type="match status" value="1"/>
</dbReference>
<proteinExistence type="predicted"/>
<dbReference type="InterPro" id="IPR010712">
    <property type="entry name" value="Arsenical-R_ArsD"/>
</dbReference>
<dbReference type="EMBL" id="VSSQ01057539">
    <property type="protein sequence ID" value="MPN11335.1"/>
    <property type="molecule type" value="Genomic_DNA"/>
</dbReference>
<accession>A0A645FAC5</accession>
<dbReference type="AlphaFoldDB" id="A0A645FAC5"/>
<dbReference type="GO" id="GO:0046685">
    <property type="term" value="P:response to arsenic-containing substance"/>
    <property type="evidence" value="ECO:0007669"/>
    <property type="project" value="InterPro"/>
</dbReference>